<dbReference type="AlphaFoldDB" id="A0AAV4ZWR0"/>
<accession>A0AAV4ZWR0</accession>
<gene>
    <name evidence="1" type="primary">AIM41</name>
    <name evidence="2" type="ORF">Clacol_000478</name>
</gene>
<dbReference type="PANTHER" id="PTHR28055:SF1">
    <property type="entry name" value="ALTERED INHERITANCE OF MITOCHONDRIA PROTEIN 41, MITOCHONDRIAL"/>
    <property type="match status" value="1"/>
</dbReference>
<dbReference type="Pfam" id="PF09424">
    <property type="entry name" value="YqeY"/>
    <property type="match status" value="1"/>
</dbReference>
<dbReference type="PANTHER" id="PTHR28055">
    <property type="entry name" value="ALTERED INHERITANCE OF MITOCHONDRIA PROTEIN 41, MITOCHONDRIAL"/>
    <property type="match status" value="1"/>
</dbReference>
<dbReference type="SUPFAM" id="SSF89095">
    <property type="entry name" value="GatB/YqeY motif"/>
    <property type="match status" value="1"/>
</dbReference>
<proteinExistence type="inferred from homology"/>
<dbReference type="InterPro" id="IPR019004">
    <property type="entry name" value="YqeY/Aim41"/>
</dbReference>
<name>A0AAV4ZWR0_9AGAM</name>
<comment type="similarity">
    <text evidence="1">Belongs to the AIM41 family.</text>
</comment>
<sequence>MKAKDSSTTTIIRTVLSDIYAAQKDSYGKTFQQSDFFSIIRKAHQRRLDAATQFELASRSDMAEKERGEATVLSNYLPAVMDPSEINTLLRDVLKTIPEDVKKDANTKKTKGLVIKEFYKRVDKSRVSGDVLMQQLDEVWVSQN</sequence>
<organism evidence="2 3">
    <name type="scientific">Clathrus columnatus</name>
    <dbReference type="NCBI Taxonomy" id="1419009"/>
    <lineage>
        <taxon>Eukaryota</taxon>
        <taxon>Fungi</taxon>
        <taxon>Dikarya</taxon>
        <taxon>Basidiomycota</taxon>
        <taxon>Agaricomycotina</taxon>
        <taxon>Agaricomycetes</taxon>
        <taxon>Phallomycetidae</taxon>
        <taxon>Phallales</taxon>
        <taxon>Clathraceae</taxon>
        <taxon>Clathrus</taxon>
    </lineage>
</organism>
<evidence type="ECO:0000313" key="3">
    <source>
        <dbReference type="Proteomes" id="UP001050691"/>
    </source>
</evidence>
<dbReference type="GO" id="GO:0005739">
    <property type="term" value="C:mitochondrion"/>
    <property type="evidence" value="ECO:0007669"/>
    <property type="project" value="UniProtKB-SubCell"/>
</dbReference>
<protein>
    <recommendedName>
        <fullName evidence="1">Altered inheritance of mitochondria protein 41</fullName>
    </recommendedName>
</protein>
<dbReference type="Proteomes" id="UP001050691">
    <property type="component" value="Unassembled WGS sequence"/>
</dbReference>
<dbReference type="InterPro" id="IPR003789">
    <property type="entry name" value="Asn/Gln_tRNA_amidoTrase-B-like"/>
</dbReference>
<keyword evidence="1" id="KW-0496">Mitochondrion</keyword>
<keyword evidence="3" id="KW-1185">Reference proteome</keyword>
<dbReference type="GO" id="GO:0016884">
    <property type="term" value="F:carbon-nitrogen ligase activity, with glutamine as amido-N-donor"/>
    <property type="evidence" value="ECO:0007669"/>
    <property type="project" value="UniProtKB-UniRule"/>
</dbReference>
<reference evidence="2" key="1">
    <citation type="submission" date="2021-10" db="EMBL/GenBank/DDBJ databases">
        <title>De novo Genome Assembly of Clathrus columnatus (Basidiomycota, Fungi) Using Illumina and Nanopore Sequence Data.</title>
        <authorList>
            <person name="Ogiso-Tanaka E."/>
            <person name="Itagaki H."/>
            <person name="Hosoya T."/>
            <person name="Hosaka K."/>
        </authorList>
    </citation>
    <scope>NUCLEOTIDE SEQUENCE</scope>
    <source>
        <strain evidence="2">MO-923</strain>
    </source>
</reference>
<dbReference type="EMBL" id="BPWL01000001">
    <property type="protein sequence ID" value="GJJ06287.1"/>
    <property type="molecule type" value="Genomic_DNA"/>
</dbReference>
<dbReference type="Gene3D" id="1.10.1510.10">
    <property type="entry name" value="Uncharacterised protein YqeY/AIM41 PF09424, N-terminal domain"/>
    <property type="match status" value="1"/>
</dbReference>
<dbReference type="InterPro" id="IPR042184">
    <property type="entry name" value="YqeY/Aim41_N"/>
</dbReference>
<evidence type="ECO:0000256" key="1">
    <source>
        <dbReference type="RuleBase" id="RU365099"/>
    </source>
</evidence>
<comment type="caution">
    <text evidence="2">The sequence shown here is derived from an EMBL/GenBank/DDBJ whole genome shotgun (WGS) entry which is preliminary data.</text>
</comment>
<evidence type="ECO:0000313" key="2">
    <source>
        <dbReference type="EMBL" id="GJJ06287.1"/>
    </source>
</evidence>
<comment type="subcellular location">
    <subcellularLocation>
        <location evidence="1">Mitochondrion</location>
    </subcellularLocation>
</comment>